<evidence type="ECO:0000313" key="1">
    <source>
        <dbReference type="EMBL" id="OIQ64434.1"/>
    </source>
</evidence>
<reference evidence="1" key="1">
    <citation type="submission" date="2016-10" db="EMBL/GenBank/DDBJ databases">
        <title>Sequence of Gallionella enrichment culture.</title>
        <authorList>
            <person name="Poehlein A."/>
            <person name="Muehling M."/>
            <person name="Daniel R."/>
        </authorList>
    </citation>
    <scope>NUCLEOTIDE SEQUENCE</scope>
</reference>
<comment type="caution">
    <text evidence="1">The sequence shown here is derived from an EMBL/GenBank/DDBJ whole genome shotgun (WGS) entry which is preliminary data.</text>
</comment>
<dbReference type="InterPro" id="IPR013433">
    <property type="entry name" value="PHA_gran_rgn"/>
</dbReference>
<sequence>MQCNYCEGRATDRVDFSRSGVQGSLTVTKDRFELNAQLGFLAGAFKSTIEAEIVKNLDAMLVPAPRHGHKV</sequence>
<name>A0A1J5P068_9ZZZZ</name>
<dbReference type="NCBIfam" id="TIGR02610">
    <property type="entry name" value="PHA_gran_rgn"/>
    <property type="match status" value="1"/>
</dbReference>
<dbReference type="EMBL" id="MLJW01008119">
    <property type="protein sequence ID" value="OIQ64434.1"/>
    <property type="molecule type" value="Genomic_DNA"/>
</dbReference>
<protein>
    <submittedName>
        <fullName evidence="1">Putative polyhydroxyalkanoic acid system protein (PHA_gran_rgn)</fullName>
    </submittedName>
</protein>
<accession>A0A1J5P068</accession>
<dbReference type="Pfam" id="PF09650">
    <property type="entry name" value="PHA_gran_rgn"/>
    <property type="match status" value="1"/>
</dbReference>
<gene>
    <name evidence="1" type="ORF">GALL_540160</name>
</gene>
<proteinExistence type="predicted"/>
<dbReference type="AlphaFoldDB" id="A0A1J5P068"/>
<organism evidence="1">
    <name type="scientific">mine drainage metagenome</name>
    <dbReference type="NCBI Taxonomy" id="410659"/>
    <lineage>
        <taxon>unclassified sequences</taxon>
        <taxon>metagenomes</taxon>
        <taxon>ecological metagenomes</taxon>
    </lineage>
</organism>